<dbReference type="EMBL" id="JAAMPC010001604">
    <property type="protein sequence ID" value="KAG2238907.1"/>
    <property type="molecule type" value="Genomic_DNA"/>
</dbReference>
<organism evidence="1 2">
    <name type="scientific">Brassica carinata</name>
    <name type="common">Ethiopian mustard</name>
    <name type="synonym">Abyssinian cabbage</name>
    <dbReference type="NCBI Taxonomy" id="52824"/>
    <lineage>
        <taxon>Eukaryota</taxon>
        <taxon>Viridiplantae</taxon>
        <taxon>Streptophyta</taxon>
        <taxon>Embryophyta</taxon>
        <taxon>Tracheophyta</taxon>
        <taxon>Spermatophyta</taxon>
        <taxon>Magnoliopsida</taxon>
        <taxon>eudicotyledons</taxon>
        <taxon>Gunneridae</taxon>
        <taxon>Pentapetalae</taxon>
        <taxon>rosids</taxon>
        <taxon>malvids</taxon>
        <taxon>Brassicales</taxon>
        <taxon>Brassicaceae</taxon>
        <taxon>Brassiceae</taxon>
        <taxon>Brassica</taxon>
    </lineage>
</organism>
<evidence type="ECO:0000313" key="1">
    <source>
        <dbReference type="EMBL" id="KAG2238907.1"/>
    </source>
</evidence>
<dbReference type="OrthoDB" id="1914101at2759"/>
<sequence>MGLITTIGPTNFQNYTQICFFFEHETIHNQNYFSPGFISRSIIIACSHPFIIFTLSNLDQTKNLLSLNRNGCFDETQPSQQLHHRSHSHSRLPYLTIIIINIVESRNKSISTKTETYLNGDESPHQLVYIKKHILNPRQRDQHRRLRYNHHYYYYRHSIRRRGLRHRANYFKMMTKKNSNGFNRPVRPDTFSAMLPKGFVPPSGSSPCHNQNPNSATTLFCDLSTQP</sequence>
<protein>
    <submittedName>
        <fullName evidence="1">Uncharacterized protein</fullName>
    </submittedName>
</protein>
<gene>
    <name evidence="1" type="ORF">Bca52824_089767</name>
</gene>
<comment type="caution">
    <text evidence="1">The sequence shown here is derived from an EMBL/GenBank/DDBJ whole genome shotgun (WGS) entry which is preliminary data.</text>
</comment>
<accession>A0A8X7TEP0</accession>
<proteinExistence type="predicted"/>
<name>A0A8X7TEP0_BRACI</name>
<dbReference type="AlphaFoldDB" id="A0A8X7TEP0"/>
<evidence type="ECO:0000313" key="2">
    <source>
        <dbReference type="Proteomes" id="UP000886595"/>
    </source>
</evidence>
<reference evidence="1 2" key="1">
    <citation type="submission" date="2020-02" db="EMBL/GenBank/DDBJ databases">
        <authorList>
            <person name="Ma Q."/>
            <person name="Huang Y."/>
            <person name="Song X."/>
            <person name="Pei D."/>
        </authorList>
    </citation>
    <scope>NUCLEOTIDE SEQUENCE [LARGE SCALE GENOMIC DNA]</scope>
    <source>
        <strain evidence="1">Sxm20200214</strain>
        <tissue evidence="1">Leaf</tissue>
    </source>
</reference>
<keyword evidence="2" id="KW-1185">Reference proteome</keyword>
<dbReference type="Proteomes" id="UP000886595">
    <property type="component" value="Unassembled WGS sequence"/>
</dbReference>